<evidence type="ECO:0000256" key="1">
    <source>
        <dbReference type="ARBA" id="ARBA00001964"/>
    </source>
</evidence>
<evidence type="ECO:0000259" key="11">
    <source>
        <dbReference type="Pfam" id="PF00456"/>
    </source>
</evidence>
<evidence type="ECO:0000256" key="8">
    <source>
        <dbReference type="PIRNR" id="PIRNR000156"/>
    </source>
</evidence>
<dbReference type="InterPro" id="IPR055152">
    <property type="entry name" value="Transketolase-like_C_2"/>
</dbReference>
<evidence type="ECO:0000259" key="12">
    <source>
        <dbReference type="Pfam" id="PF17831"/>
    </source>
</evidence>
<feature type="domain" description="Transketolase-like C-terminal" evidence="13">
    <location>
        <begin position="740"/>
        <end position="878"/>
    </location>
</feature>
<feature type="binding site" evidence="9">
    <location>
        <position position="280"/>
    </location>
    <ligand>
        <name>Mg(2+)</name>
        <dbReference type="ChEBI" id="CHEBI:18420"/>
    </ligand>
</feature>
<evidence type="ECO:0000256" key="7">
    <source>
        <dbReference type="ARBA" id="ARBA00051231"/>
    </source>
</evidence>
<feature type="domain" description="Transketolase N-terminal" evidence="11">
    <location>
        <begin position="127"/>
        <end position="312"/>
    </location>
</feature>
<feature type="binding site" evidence="9">
    <location>
        <position position="248"/>
    </location>
    <ligand>
        <name>Mg(2+)</name>
        <dbReference type="ChEBI" id="CHEBI:18420"/>
    </ligand>
</feature>
<dbReference type="InterPro" id="IPR029061">
    <property type="entry name" value="THDP-binding"/>
</dbReference>
<keyword evidence="6 8" id="KW-0670">Pyruvate</keyword>
<keyword evidence="5 8" id="KW-0786">Thiamine pyrophosphate</keyword>
<comment type="cofactor">
    <cofactor evidence="1 8">
        <name>thiamine diphosphate</name>
        <dbReference type="ChEBI" id="CHEBI:58937"/>
    </cofactor>
</comment>
<feature type="region of interest" description="Disordered" evidence="10">
    <location>
        <begin position="1"/>
        <end position="24"/>
    </location>
</feature>
<dbReference type="FunFam" id="3.40.50.970:FF:000011">
    <property type="entry name" value="Pyruvate dehydrogenase E1 component"/>
    <property type="match status" value="1"/>
</dbReference>
<keyword evidence="9" id="KW-0460">Magnesium</keyword>
<accession>A0A935CDE7</accession>
<evidence type="ECO:0000256" key="4">
    <source>
        <dbReference type="ARBA" id="ARBA00023002"/>
    </source>
</evidence>
<sequence>MTGRGTTGPILNGIPSQLPDTDPEETQEWLDSLQGVIDEQGRTRARYLMLQLLAAARGQQVGVPSLTATDYINTIPPEREPWFPGDEDIERAYRRWIRWNAAVMVHRAQRPGVGVGGHISTYASAATLYEVGMNHFFRGQDHPGGGDQVFFQGHAAPGMYSRAFLEGVLEEEDLDGFRQERSHVVDGKIRALSSYPHPRLMPNFWQFPTVSMGIGPMNAIYQAQFNRYLLNRGIKDTSDQHVWAFLGDGEMDEPESRGLLQLAANEELDNLTFVVNCNLQRLDGPVRGNGKIIQELEAFFRGAGWNVIKVVWGRGWDPLLAADRDGALANLMNQTSDGDYQTFRANDGKYVREHFFWRDPRTRKMVENWTDDEVWFKLRRGGHDYRKVYAAYRAALEHTGQPTVILVKTIKGFTLGSHFAGRNATHQMKKLTLEDLKGFRDLLRIPITDEQLEADPYRPPYYRPDASDPAMQYMRERRRVLGGSVPSRRVEHAPLHLPGDDAYAAVTKGSGKQAVATTMAFVRLLKDLMRDKEFGQRIVPIIPDEARTFGMDSFFPTIKIYNPHGQNYTPVDHDLMLAYRESEQGQILHLGINEAGSLAAFTAAGTAYATHGQPMIPIYVFYSMFGFQRTGDSIWAAADQMTRGFLIGATAGRTTLTGEGLQHADGHSPLLASTNPAVVAYDPAYGYEIAHIMKDGLRRMYGEPEDPRGRNAIYYITVYNEPYVQPAQPADLDVEGVIRGIYKLHAADTSAWTHTAPRAQLLASGVGVPWALEAQKLLADDFGVAADVWSVTSWSELRRDAMACDEHAFLHPEEPAKVPFVTQALTGAPGPVLAVSDYMKAVQDQIGPWVPGGLTSLGADGFGFSDTRQAARRAFHIDGPSLAVRTLQVLAARGEAPIEWARTAAEKYRLLDINAGTSGSAGGDA</sequence>
<dbReference type="Pfam" id="PF17831">
    <property type="entry name" value="PDH_E1_M"/>
    <property type="match status" value="1"/>
</dbReference>
<dbReference type="InterPro" id="IPR051157">
    <property type="entry name" value="PDH/Transketolase"/>
</dbReference>
<feature type="domain" description="Pyruvate dehydrogenase E1 component middle" evidence="12">
    <location>
        <begin position="500"/>
        <end position="726"/>
    </location>
</feature>
<comment type="caution">
    <text evidence="14">The sequence shown here is derived from an EMBL/GenBank/DDBJ whole genome shotgun (WGS) entry which is preliminary data.</text>
</comment>
<comment type="function">
    <text evidence="8">Component of the pyruvate dehydrogenase (PDH) complex, that catalyzes the overall conversion of pyruvate to acetyl-CoA and CO(2).</text>
</comment>
<dbReference type="PANTHER" id="PTHR43825">
    <property type="entry name" value="PYRUVATE DEHYDROGENASE E1 COMPONENT"/>
    <property type="match status" value="1"/>
</dbReference>
<comment type="catalytic activity">
    <reaction evidence="7 8">
        <text>N(6)-[(R)-lipoyl]-L-lysyl-[protein] + pyruvate + H(+) = N(6)-[(R)-S(8)-acetyldihydrolipoyl]-L-lysyl-[protein] + CO2</text>
        <dbReference type="Rhea" id="RHEA:19189"/>
        <dbReference type="Rhea" id="RHEA-COMP:10474"/>
        <dbReference type="Rhea" id="RHEA-COMP:10478"/>
        <dbReference type="ChEBI" id="CHEBI:15361"/>
        <dbReference type="ChEBI" id="CHEBI:15378"/>
        <dbReference type="ChEBI" id="CHEBI:16526"/>
        <dbReference type="ChEBI" id="CHEBI:83099"/>
        <dbReference type="ChEBI" id="CHEBI:83111"/>
        <dbReference type="EC" id="1.2.4.1"/>
    </reaction>
</comment>
<reference evidence="14 15" key="1">
    <citation type="submission" date="2020-10" db="EMBL/GenBank/DDBJ databases">
        <title>Connecting structure to function with the recovery of over 1000 high-quality activated sludge metagenome-assembled genomes encoding full-length rRNA genes using long-read sequencing.</title>
        <authorList>
            <person name="Singleton C.M."/>
            <person name="Petriglieri F."/>
            <person name="Kristensen J.M."/>
            <person name="Kirkegaard R.H."/>
            <person name="Michaelsen T.Y."/>
            <person name="Andersen M.H."/>
            <person name="Karst S.M."/>
            <person name="Dueholm M.S."/>
            <person name="Nielsen P.H."/>
            <person name="Albertsen M."/>
        </authorList>
    </citation>
    <scope>NUCLEOTIDE SEQUENCE [LARGE SCALE GENOMIC DNA]</scope>
    <source>
        <strain evidence="14">AalE_18-Q3-R2-46_BAT3C.188</strain>
    </source>
</reference>
<dbReference type="EMBL" id="JADIXZ010000003">
    <property type="protein sequence ID" value="MBK6300350.1"/>
    <property type="molecule type" value="Genomic_DNA"/>
</dbReference>
<keyword evidence="4 8" id="KW-0560">Oxidoreductase</keyword>
<evidence type="ECO:0000313" key="15">
    <source>
        <dbReference type="Proteomes" id="UP000718281"/>
    </source>
</evidence>
<evidence type="ECO:0000259" key="13">
    <source>
        <dbReference type="Pfam" id="PF22613"/>
    </source>
</evidence>
<dbReference type="PIRSF" id="PIRSF000156">
    <property type="entry name" value="Pyruvate_dh_E1"/>
    <property type="match status" value="1"/>
</dbReference>
<dbReference type="CDD" id="cd02017">
    <property type="entry name" value="TPP_E1_EcPDC_like"/>
    <property type="match status" value="1"/>
</dbReference>
<dbReference type="AlphaFoldDB" id="A0A935CDE7"/>
<evidence type="ECO:0000256" key="3">
    <source>
        <dbReference type="ARBA" id="ARBA00017172"/>
    </source>
</evidence>
<keyword evidence="9" id="KW-0479">Metal-binding</keyword>
<gene>
    <name evidence="14" type="primary">aceE</name>
    <name evidence="14" type="ORF">IPF40_04575</name>
</gene>
<dbReference type="InterPro" id="IPR041621">
    <property type="entry name" value="PDH_E1_M"/>
</dbReference>
<evidence type="ECO:0000256" key="2">
    <source>
        <dbReference type="ARBA" id="ARBA00012281"/>
    </source>
</evidence>
<dbReference type="Gene3D" id="3.40.50.970">
    <property type="match status" value="2"/>
</dbReference>
<evidence type="ECO:0000256" key="10">
    <source>
        <dbReference type="SAM" id="MobiDB-lite"/>
    </source>
</evidence>
<organism evidence="14 15">
    <name type="scientific">Candidatus Phosphoribacter hodrii</name>
    <dbReference type="NCBI Taxonomy" id="2953743"/>
    <lineage>
        <taxon>Bacteria</taxon>
        <taxon>Bacillati</taxon>
        <taxon>Actinomycetota</taxon>
        <taxon>Actinomycetes</taxon>
        <taxon>Micrococcales</taxon>
        <taxon>Dermatophilaceae</taxon>
        <taxon>Candidatus Phosphoribacter</taxon>
    </lineage>
</organism>
<evidence type="ECO:0000313" key="14">
    <source>
        <dbReference type="EMBL" id="MBK6300350.1"/>
    </source>
</evidence>
<comment type="cofactor">
    <cofactor evidence="9">
        <name>Mg(2+)</name>
        <dbReference type="ChEBI" id="CHEBI:18420"/>
    </cofactor>
</comment>
<dbReference type="EC" id="1.2.4.1" evidence="2 8"/>
<evidence type="ECO:0000256" key="5">
    <source>
        <dbReference type="ARBA" id="ARBA00023052"/>
    </source>
</evidence>
<dbReference type="GO" id="GO:0000287">
    <property type="term" value="F:magnesium ion binding"/>
    <property type="evidence" value="ECO:0007669"/>
    <property type="project" value="UniProtKB-ARBA"/>
</dbReference>
<dbReference type="Pfam" id="PF22613">
    <property type="entry name" value="Transketolase_C_1"/>
    <property type="match status" value="1"/>
</dbReference>
<proteinExistence type="predicted"/>
<dbReference type="NCBIfam" id="TIGR00759">
    <property type="entry name" value="aceE"/>
    <property type="match status" value="1"/>
</dbReference>
<evidence type="ECO:0000256" key="9">
    <source>
        <dbReference type="PIRSR" id="PIRSR000156-1"/>
    </source>
</evidence>
<feature type="binding site" evidence="9">
    <location>
        <position position="278"/>
    </location>
    <ligand>
        <name>Mg(2+)</name>
        <dbReference type="ChEBI" id="CHEBI:18420"/>
    </ligand>
</feature>
<dbReference type="PANTHER" id="PTHR43825:SF3">
    <property type="entry name" value="PYRUVATE DEHYDROGENASE E1 COMPONENT"/>
    <property type="match status" value="1"/>
</dbReference>
<protein>
    <recommendedName>
        <fullName evidence="3 8">Pyruvate dehydrogenase E1 component</fullName>
        <ecNumber evidence="2 8">1.2.4.1</ecNumber>
    </recommendedName>
</protein>
<dbReference type="InterPro" id="IPR005474">
    <property type="entry name" value="Transketolase_N"/>
</dbReference>
<dbReference type="InterPro" id="IPR035807">
    <property type="entry name" value="PDC_E1_N"/>
</dbReference>
<dbReference type="Gene3D" id="3.40.50.920">
    <property type="match status" value="1"/>
</dbReference>
<dbReference type="SUPFAM" id="SSF52922">
    <property type="entry name" value="TK C-terminal domain-like"/>
    <property type="match status" value="1"/>
</dbReference>
<dbReference type="Pfam" id="PF00456">
    <property type="entry name" value="Transketolase_N"/>
    <property type="match status" value="1"/>
</dbReference>
<dbReference type="SUPFAM" id="SSF52518">
    <property type="entry name" value="Thiamin diphosphate-binding fold (THDP-binding)"/>
    <property type="match status" value="2"/>
</dbReference>
<name>A0A935CDE7_9MICO</name>
<dbReference type="GO" id="GO:0004739">
    <property type="term" value="F:pyruvate dehydrogenase (acetyl-transferring) activity"/>
    <property type="evidence" value="ECO:0007669"/>
    <property type="project" value="UniProtKB-EC"/>
</dbReference>
<dbReference type="InterPro" id="IPR009014">
    <property type="entry name" value="Transketo_C/PFOR_II"/>
</dbReference>
<dbReference type="Proteomes" id="UP000718281">
    <property type="component" value="Unassembled WGS sequence"/>
</dbReference>
<dbReference type="InterPro" id="IPR004660">
    <property type="entry name" value="PDH_E1"/>
</dbReference>
<evidence type="ECO:0000256" key="6">
    <source>
        <dbReference type="ARBA" id="ARBA00023317"/>
    </source>
</evidence>